<name>A0A6J7GJP9_9ZZZZ</name>
<dbReference type="AlphaFoldDB" id="A0A6J7GJP9"/>
<evidence type="ECO:0000256" key="1">
    <source>
        <dbReference type="SAM" id="MobiDB-lite"/>
    </source>
</evidence>
<accession>A0A6J7GJP9</accession>
<reference evidence="2" key="1">
    <citation type="submission" date="2020-05" db="EMBL/GenBank/DDBJ databases">
        <authorList>
            <person name="Chiriac C."/>
            <person name="Salcher M."/>
            <person name="Ghai R."/>
            <person name="Kavagutti S V."/>
        </authorList>
    </citation>
    <scope>NUCLEOTIDE SEQUENCE</scope>
</reference>
<protein>
    <submittedName>
        <fullName evidence="2">Unannotated protein</fullName>
    </submittedName>
</protein>
<sequence>MKLVVDAIVADMKSHIADEVKSGEITQAQADTKLADVTTKVTEMVNTVRPARGEGMQGHGPRGHHNKGGDNAGNNPNA</sequence>
<gene>
    <name evidence="2" type="ORF">UFOPK3573_00828</name>
</gene>
<dbReference type="EMBL" id="CAFBMJ010000057">
    <property type="protein sequence ID" value="CAB4904383.1"/>
    <property type="molecule type" value="Genomic_DNA"/>
</dbReference>
<organism evidence="2">
    <name type="scientific">freshwater metagenome</name>
    <dbReference type="NCBI Taxonomy" id="449393"/>
    <lineage>
        <taxon>unclassified sequences</taxon>
        <taxon>metagenomes</taxon>
        <taxon>ecological metagenomes</taxon>
    </lineage>
</organism>
<feature type="region of interest" description="Disordered" evidence="1">
    <location>
        <begin position="47"/>
        <end position="78"/>
    </location>
</feature>
<evidence type="ECO:0000313" key="2">
    <source>
        <dbReference type="EMBL" id="CAB4904383.1"/>
    </source>
</evidence>
<proteinExistence type="predicted"/>